<accession>A0A0R0B033</accession>
<evidence type="ECO:0000259" key="1">
    <source>
        <dbReference type="PROSITE" id="PS51094"/>
    </source>
</evidence>
<evidence type="ECO:0000313" key="3">
    <source>
        <dbReference type="Proteomes" id="UP000051802"/>
    </source>
</evidence>
<dbReference type="GO" id="GO:0030295">
    <property type="term" value="F:protein kinase activator activity"/>
    <property type="evidence" value="ECO:0007669"/>
    <property type="project" value="TreeGrafter"/>
</dbReference>
<dbReference type="InterPro" id="IPR051541">
    <property type="entry name" value="PTS_SugarTrans_NitroReg"/>
</dbReference>
<dbReference type="PANTHER" id="PTHR47738">
    <property type="entry name" value="PTS SYSTEM FRUCTOSE-LIKE EIIA COMPONENT-RELATED"/>
    <property type="match status" value="1"/>
</dbReference>
<dbReference type="InterPro" id="IPR016152">
    <property type="entry name" value="PTrfase/Anion_transptr"/>
</dbReference>
<dbReference type="STRING" id="676599.ARC20_03655"/>
<dbReference type="Gene3D" id="3.40.930.10">
    <property type="entry name" value="Mannitol-specific EII, Chain A"/>
    <property type="match status" value="1"/>
</dbReference>
<organism evidence="2 3">
    <name type="scientific">Stenotrophomonas panacihumi</name>
    <dbReference type="NCBI Taxonomy" id="676599"/>
    <lineage>
        <taxon>Bacteria</taxon>
        <taxon>Pseudomonadati</taxon>
        <taxon>Pseudomonadota</taxon>
        <taxon>Gammaproteobacteria</taxon>
        <taxon>Lysobacterales</taxon>
        <taxon>Lysobacteraceae</taxon>
        <taxon>Stenotrophomonas</taxon>
    </lineage>
</organism>
<feature type="domain" description="PTS EIIA type-2" evidence="1">
    <location>
        <begin position="1"/>
        <end position="143"/>
    </location>
</feature>
<dbReference type="Proteomes" id="UP000051802">
    <property type="component" value="Unassembled WGS sequence"/>
</dbReference>
<dbReference type="CDD" id="cd00211">
    <property type="entry name" value="PTS_IIA_fru"/>
    <property type="match status" value="1"/>
</dbReference>
<name>A0A0R0B033_9GAMM</name>
<gene>
    <name evidence="2" type="ORF">ARC20_03655</name>
</gene>
<keyword evidence="3" id="KW-1185">Reference proteome</keyword>
<comment type="caution">
    <text evidence="2">The sequence shown here is derived from an EMBL/GenBank/DDBJ whole genome shotgun (WGS) entry which is preliminary data.</text>
</comment>
<dbReference type="SUPFAM" id="SSF55804">
    <property type="entry name" value="Phoshotransferase/anion transport protein"/>
    <property type="match status" value="1"/>
</dbReference>
<dbReference type="OrthoDB" id="95460at2"/>
<dbReference type="PANTHER" id="PTHR47738:SF1">
    <property type="entry name" value="NITROGEN REGULATORY PROTEIN"/>
    <property type="match status" value="1"/>
</dbReference>
<dbReference type="AlphaFoldDB" id="A0A0R0B033"/>
<dbReference type="Pfam" id="PF00359">
    <property type="entry name" value="PTS_EIIA_2"/>
    <property type="match status" value="1"/>
</dbReference>
<proteinExistence type="predicted"/>
<dbReference type="RefSeq" id="WP_057643677.1">
    <property type="nucleotide sequence ID" value="NZ_LLXU01000049.1"/>
</dbReference>
<dbReference type="EMBL" id="LLXU01000049">
    <property type="protein sequence ID" value="KRG46948.1"/>
    <property type="molecule type" value="Genomic_DNA"/>
</dbReference>
<dbReference type="PROSITE" id="PS00372">
    <property type="entry name" value="PTS_EIIA_TYPE_2_HIS"/>
    <property type="match status" value="1"/>
</dbReference>
<dbReference type="PROSITE" id="PS51094">
    <property type="entry name" value="PTS_EIIA_TYPE_2"/>
    <property type="match status" value="1"/>
</dbReference>
<evidence type="ECO:0000313" key="2">
    <source>
        <dbReference type="EMBL" id="KRG46948.1"/>
    </source>
</evidence>
<sequence>MSLTDLMAAVRTEVRAAADRDTLLQIAAERLACRQCGQAELLASLREREALCSTALGHGIAIPHGRAPGLEQPRGILIRLQTPADFNGEPVDLAFAMAVPSHYTHEHLALLAELVERFNDEAFRQALRRAPDADALLALLLRPHAQAQAA</sequence>
<dbReference type="InterPro" id="IPR002178">
    <property type="entry name" value="PTS_EIIA_type-2_dom"/>
</dbReference>
<protein>
    <submittedName>
        <fullName evidence="2">PTS fructose transporter subunit IIA</fullName>
    </submittedName>
</protein>
<reference evidence="2 3" key="1">
    <citation type="submission" date="2015-10" db="EMBL/GenBank/DDBJ databases">
        <title>Genome sequencing and analysis of members of genus Stenotrophomonas.</title>
        <authorList>
            <person name="Patil P.P."/>
            <person name="Midha S."/>
            <person name="Patil P.B."/>
        </authorList>
    </citation>
    <scope>NUCLEOTIDE SEQUENCE [LARGE SCALE GENOMIC DNA]</scope>
    <source>
        <strain evidence="2 3">JCM 16536</strain>
    </source>
</reference>